<evidence type="ECO:0000313" key="2">
    <source>
        <dbReference type="EMBL" id="GAA0742479.1"/>
    </source>
</evidence>
<evidence type="ECO:0000313" key="3">
    <source>
        <dbReference type="Proteomes" id="UP001501510"/>
    </source>
</evidence>
<sequence>MNYFLWFNLKKIKTDIDYFLLTLLFLILIQLAFYLPWNPKKLYNLFFGMIFSIFFIYCLTVNKDFKLKDVLKLFFH</sequence>
<name>A0ABP3UX28_9CLOT</name>
<feature type="transmembrane region" description="Helical" evidence="1">
    <location>
        <begin position="43"/>
        <end position="62"/>
    </location>
</feature>
<keyword evidence="1" id="KW-0472">Membrane</keyword>
<reference evidence="3" key="1">
    <citation type="journal article" date="2019" name="Int. J. Syst. Evol. Microbiol.">
        <title>The Global Catalogue of Microorganisms (GCM) 10K type strain sequencing project: providing services to taxonomists for standard genome sequencing and annotation.</title>
        <authorList>
            <consortium name="The Broad Institute Genomics Platform"/>
            <consortium name="The Broad Institute Genome Sequencing Center for Infectious Disease"/>
            <person name="Wu L."/>
            <person name="Ma J."/>
        </authorList>
    </citation>
    <scope>NUCLEOTIDE SEQUENCE [LARGE SCALE GENOMIC DNA]</scope>
    <source>
        <strain evidence="3">JCM 1407</strain>
    </source>
</reference>
<organism evidence="2 3">
    <name type="scientific">Clostridium oceanicum</name>
    <dbReference type="NCBI Taxonomy" id="1543"/>
    <lineage>
        <taxon>Bacteria</taxon>
        <taxon>Bacillati</taxon>
        <taxon>Bacillota</taxon>
        <taxon>Clostridia</taxon>
        <taxon>Eubacteriales</taxon>
        <taxon>Clostridiaceae</taxon>
        <taxon>Clostridium</taxon>
    </lineage>
</organism>
<comment type="caution">
    <text evidence="2">The sequence shown here is derived from an EMBL/GenBank/DDBJ whole genome shotgun (WGS) entry which is preliminary data.</text>
</comment>
<keyword evidence="1" id="KW-1133">Transmembrane helix</keyword>
<protein>
    <submittedName>
        <fullName evidence="2">Uncharacterized protein</fullName>
    </submittedName>
</protein>
<accession>A0ABP3UX28</accession>
<evidence type="ECO:0000256" key="1">
    <source>
        <dbReference type="SAM" id="Phobius"/>
    </source>
</evidence>
<feature type="transmembrane region" description="Helical" evidence="1">
    <location>
        <begin position="18"/>
        <end position="37"/>
    </location>
</feature>
<gene>
    <name evidence="2" type="ORF">GCM10008906_25060</name>
</gene>
<dbReference type="EMBL" id="BAAACG010000010">
    <property type="protein sequence ID" value="GAA0742479.1"/>
    <property type="molecule type" value="Genomic_DNA"/>
</dbReference>
<keyword evidence="3" id="KW-1185">Reference proteome</keyword>
<proteinExistence type="predicted"/>
<keyword evidence="1" id="KW-0812">Transmembrane</keyword>
<dbReference type="RefSeq" id="WP_343761989.1">
    <property type="nucleotide sequence ID" value="NZ_BAAACG010000010.1"/>
</dbReference>
<dbReference type="Proteomes" id="UP001501510">
    <property type="component" value="Unassembled WGS sequence"/>
</dbReference>